<organism evidence="2 3">
    <name type="scientific">Haloarcula marismortui ATCC 33800</name>
    <dbReference type="NCBI Taxonomy" id="662476"/>
    <lineage>
        <taxon>Archaea</taxon>
        <taxon>Methanobacteriati</taxon>
        <taxon>Methanobacteriota</taxon>
        <taxon>Stenosarchaea group</taxon>
        <taxon>Halobacteria</taxon>
        <taxon>Halobacteriales</taxon>
        <taxon>Haloarculaceae</taxon>
        <taxon>Haloarcula</taxon>
    </lineage>
</organism>
<dbReference type="Proteomes" id="UP000011659">
    <property type="component" value="Unassembled WGS sequence"/>
</dbReference>
<proteinExistence type="predicted"/>
<evidence type="ECO:0000313" key="3">
    <source>
        <dbReference type="Proteomes" id="UP000011659"/>
    </source>
</evidence>
<sequence>MGKCDSAGRGWGESESNDVCGSGGEGGSVAMGDGVKNADGDRRQHDTAPEGEGRDNSRRPAANDTRLDGRQQSTTNSERRAAQTVPLLGSGEGGGRVEVVGGVVVVEGNISRSPRCRRQAYQGGAKESFRAGP</sequence>
<gene>
    <name evidence="2" type="ORF">C436_21800</name>
</gene>
<accession>M0JES2</accession>
<protein>
    <submittedName>
        <fullName evidence="2">Uncharacterized protein</fullName>
    </submittedName>
</protein>
<evidence type="ECO:0000313" key="2">
    <source>
        <dbReference type="EMBL" id="EMA06175.1"/>
    </source>
</evidence>
<name>M0JES2_9EURY</name>
<reference evidence="2 3" key="1">
    <citation type="journal article" date="2014" name="PLoS Genet.">
        <title>Phylogenetically driven sequencing of extremely halophilic archaea reveals strategies for static and dynamic osmo-response.</title>
        <authorList>
            <person name="Becker E.A."/>
            <person name="Seitzer P.M."/>
            <person name="Tritt A."/>
            <person name="Larsen D."/>
            <person name="Krusor M."/>
            <person name="Yao A.I."/>
            <person name="Wu D."/>
            <person name="Madern D."/>
            <person name="Eisen J.A."/>
            <person name="Darling A.E."/>
            <person name="Facciotti M.T."/>
        </authorList>
    </citation>
    <scope>NUCLEOTIDE SEQUENCE [LARGE SCALE GENOMIC DNA]</scope>
    <source>
        <strain evidence="2 3">ATCC 33800</strain>
    </source>
</reference>
<feature type="region of interest" description="Disordered" evidence="1">
    <location>
        <begin position="113"/>
        <end position="133"/>
    </location>
</feature>
<keyword evidence="3" id="KW-1185">Reference proteome</keyword>
<feature type="region of interest" description="Disordered" evidence="1">
    <location>
        <begin position="1"/>
        <end position="96"/>
    </location>
</feature>
<evidence type="ECO:0000256" key="1">
    <source>
        <dbReference type="SAM" id="MobiDB-lite"/>
    </source>
</evidence>
<dbReference type="AlphaFoldDB" id="M0JES2"/>
<comment type="caution">
    <text evidence="2">The sequence shown here is derived from an EMBL/GenBank/DDBJ whole genome shotgun (WGS) entry which is preliminary data.</text>
</comment>
<feature type="compositionally biased region" description="Basic and acidic residues" evidence="1">
    <location>
        <begin position="36"/>
        <end position="58"/>
    </location>
</feature>
<dbReference type="EMBL" id="AOLR01000080">
    <property type="protein sequence ID" value="EMA06175.1"/>
    <property type="molecule type" value="Genomic_DNA"/>
</dbReference>